<dbReference type="InterPro" id="IPR058625">
    <property type="entry name" value="MdtA-like_BSH"/>
</dbReference>
<evidence type="ECO:0000259" key="5">
    <source>
        <dbReference type="Pfam" id="PF25917"/>
    </source>
</evidence>
<dbReference type="Pfam" id="PF25917">
    <property type="entry name" value="BSH_RND"/>
    <property type="match status" value="1"/>
</dbReference>
<evidence type="ECO:0000313" key="9">
    <source>
        <dbReference type="Proteomes" id="UP000488936"/>
    </source>
</evidence>
<feature type="coiled-coil region" evidence="4">
    <location>
        <begin position="102"/>
        <end position="167"/>
    </location>
</feature>
<dbReference type="Gene3D" id="1.10.287.470">
    <property type="entry name" value="Helix hairpin bin"/>
    <property type="match status" value="1"/>
</dbReference>
<evidence type="ECO:0000259" key="7">
    <source>
        <dbReference type="Pfam" id="PF25967"/>
    </source>
</evidence>
<evidence type="ECO:0000313" key="8">
    <source>
        <dbReference type="EMBL" id="MTH28596.1"/>
    </source>
</evidence>
<reference evidence="8 9" key="1">
    <citation type="journal article" date="2006" name="Int. J. Syst. Evol. Microbiol.">
        <title>Myroides pelagicus sp. nov., isolated from seawater in Thailand.</title>
        <authorList>
            <person name="Yoon J."/>
            <person name="Maneerat S."/>
            <person name="Kawai F."/>
            <person name="Yokota A."/>
        </authorList>
    </citation>
    <scope>NUCLEOTIDE SEQUENCE [LARGE SCALE GENOMIC DNA]</scope>
    <source>
        <strain evidence="8 9">SM1T</strain>
    </source>
</reference>
<accession>A0A7K1GIA7</accession>
<dbReference type="EMBL" id="WMJY01000002">
    <property type="protein sequence ID" value="MTH28596.1"/>
    <property type="molecule type" value="Genomic_DNA"/>
</dbReference>
<dbReference type="AlphaFoldDB" id="A0A7K1GIA7"/>
<dbReference type="RefSeq" id="WP_155034585.1">
    <property type="nucleotide sequence ID" value="NZ_JAYMMG010000002.1"/>
</dbReference>
<feature type="domain" description="Multidrug resistance protein MdtA-like C-terminal permuted SH3" evidence="7">
    <location>
        <begin position="285"/>
        <end position="340"/>
    </location>
</feature>
<keyword evidence="4" id="KW-0175">Coiled coil</keyword>
<protein>
    <submittedName>
        <fullName evidence="8">Efflux RND transporter periplasmic adaptor subunit</fullName>
    </submittedName>
</protein>
<evidence type="ECO:0000256" key="1">
    <source>
        <dbReference type="ARBA" id="ARBA00004196"/>
    </source>
</evidence>
<dbReference type="PANTHER" id="PTHR30469">
    <property type="entry name" value="MULTIDRUG RESISTANCE PROTEIN MDTA"/>
    <property type="match status" value="1"/>
</dbReference>
<comment type="similarity">
    <text evidence="2">Belongs to the membrane fusion protein (MFP) (TC 8.A.1) family.</text>
</comment>
<dbReference type="GO" id="GO:0015562">
    <property type="term" value="F:efflux transmembrane transporter activity"/>
    <property type="evidence" value="ECO:0007669"/>
    <property type="project" value="TreeGrafter"/>
</dbReference>
<dbReference type="Gene3D" id="2.40.50.100">
    <property type="match status" value="1"/>
</dbReference>
<dbReference type="Gene3D" id="2.40.420.20">
    <property type="match status" value="1"/>
</dbReference>
<evidence type="ECO:0000259" key="6">
    <source>
        <dbReference type="Pfam" id="PF25954"/>
    </source>
</evidence>
<dbReference type="GO" id="GO:1990281">
    <property type="term" value="C:efflux pump complex"/>
    <property type="evidence" value="ECO:0007669"/>
    <property type="project" value="TreeGrafter"/>
</dbReference>
<feature type="domain" description="CusB-like beta-barrel" evidence="6">
    <location>
        <begin position="202"/>
        <end position="275"/>
    </location>
</feature>
<keyword evidence="9" id="KW-1185">Reference proteome</keyword>
<organism evidence="8 9">
    <name type="scientific">Myroides pelagicus</name>
    <dbReference type="NCBI Taxonomy" id="270914"/>
    <lineage>
        <taxon>Bacteria</taxon>
        <taxon>Pseudomonadati</taxon>
        <taxon>Bacteroidota</taxon>
        <taxon>Flavobacteriia</taxon>
        <taxon>Flavobacteriales</taxon>
        <taxon>Flavobacteriaceae</taxon>
        <taxon>Myroides</taxon>
    </lineage>
</organism>
<name>A0A7K1GIA7_9FLAO</name>
<dbReference type="Pfam" id="PF25954">
    <property type="entry name" value="Beta-barrel_RND_2"/>
    <property type="match status" value="1"/>
</dbReference>
<dbReference type="OrthoDB" id="9784685at2"/>
<comment type="subcellular location">
    <subcellularLocation>
        <location evidence="1">Cell envelope</location>
    </subcellularLocation>
</comment>
<evidence type="ECO:0000256" key="3">
    <source>
        <dbReference type="ARBA" id="ARBA00022448"/>
    </source>
</evidence>
<keyword evidence="3" id="KW-0813">Transport</keyword>
<dbReference type="SUPFAM" id="SSF111369">
    <property type="entry name" value="HlyD-like secretion proteins"/>
    <property type="match status" value="1"/>
</dbReference>
<evidence type="ECO:0000256" key="4">
    <source>
        <dbReference type="SAM" id="Coils"/>
    </source>
</evidence>
<dbReference type="NCBIfam" id="TIGR01730">
    <property type="entry name" value="RND_mfp"/>
    <property type="match status" value="1"/>
</dbReference>
<dbReference type="Pfam" id="PF25967">
    <property type="entry name" value="RND-MFP_C"/>
    <property type="match status" value="1"/>
</dbReference>
<dbReference type="InterPro" id="IPR058627">
    <property type="entry name" value="MdtA-like_C"/>
</dbReference>
<sequence length="354" mass="38065">MKKIITALVVLFLIGGAVYILNNNKAKNAEETAIVAQKSATVSVRTQKATLQKTDTQYKVNGNFLPEHEVIVSAETPGRITQIFVKEGQKVTQGQILARVNIDQINVQLQNATSAYATAKADAARFESAYDTGGVTKQQLDQVQMMLKNAEANLNSAKITASNANVKAPINGIINKKHIEIGTFVGPGVPMFDIVNVQRLKLRVNVDESHVATLTEGDIIKIKASVLPNIDFQGKVTFIAPKADATLNYPVDLLVENNNEKAKLRAGMYGSAYFDASADQDTPLLLIPRNAFVGSVSSNTVFIAKNGKAIETKVVAGRNFGDLVEVLDGLKAGETIITSGQINLSDNSPITIID</sequence>
<proteinExistence type="inferred from homology"/>
<comment type="caution">
    <text evidence="8">The sequence shown here is derived from an EMBL/GenBank/DDBJ whole genome shotgun (WGS) entry which is preliminary data.</text>
</comment>
<dbReference type="Gene3D" id="2.40.30.170">
    <property type="match status" value="1"/>
</dbReference>
<gene>
    <name evidence="8" type="ORF">GJV77_01480</name>
</gene>
<dbReference type="Proteomes" id="UP000488936">
    <property type="component" value="Unassembled WGS sequence"/>
</dbReference>
<dbReference type="PANTHER" id="PTHR30469:SF15">
    <property type="entry name" value="HLYD FAMILY OF SECRETION PROTEINS"/>
    <property type="match status" value="1"/>
</dbReference>
<feature type="domain" description="Multidrug resistance protein MdtA-like barrel-sandwich hybrid" evidence="5">
    <location>
        <begin position="70"/>
        <end position="192"/>
    </location>
</feature>
<dbReference type="InterPro" id="IPR006143">
    <property type="entry name" value="RND_pump_MFP"/>
</dbReference>
<evidence type="ECO:0000256" key="2">
    <source>
        <dbReference type="ARBA" id="ARBA00009477"/>
    </source>
</evidence>
<dbReference type="InterPro" id="IPR058792">
    <property type="entry name" value="Beta-barrel_RND_2"/>
</dbReference>